<name>A0A812QEY7_9DINO</name>
<evidence type="ECO:0000313" key="2">
    <source>
        <dbReference type="Proteomes" id="UP000604046"/>
    </source>
</evidence>
<keyword evidence="2" id="KW-1185">Reference proteome</keyword>
<comment type="caution">
    <text evidence="1">The sequence shown here is derived from an EMBL/GenBank/DDBJ whole genome shotgun (WGS) entry which is preliminary data.</text>
</comment>
<reference evidence="1" key="1">
    <citation type="submission" date="2021-02" db="EMBL/GenBank/DDBJ databases">
        <authorList>
            <person name="Dougan E. K."/>
            <person name="Rhodes N."/>
            <person name="Thang M."/>
            <person name="Chan C."/>
        </authorList>
    </citation>
    <scope>NUCLEOTIDE SEQUENCE</scope>
</reference>
<dbReference type="EMBL" id="CAJNDS010002220">
    <property type="protein sequence ID" value="CAE7379601.1"/>
    <property type="molecule type" value="Genomic_DNA"/>
</dbReference>
<dbReference type="Proteomes" id="UP000604046">
    <property type="component" value="Unassembled WGS sequence"/>
</dbReference>
<organism evidence="1 2">
    <name type="scientific">Symbiodinium natans</name>
    <dbReference type="NCBI Taxonomy" id="878477"/>
    <lineage>
        <taxon>Eukaryota</taxon>
        <taxon>Sar</taxon>
        <taxon>Alveolata</taxon>
        <taxon>Dinophyceae</taxon>
        <taxon>Suessiales</taxon>
        <taxon>Symbiodiniaceae</taxon>
        <taxon>Symbiodinium</taxon>
    </lineage>
</organism>
<evidence type="ECO:0000313" key="1">
    <source>
        <dbReference type="EMBL" id="CAE7379601.1"/>
    </source>
</evidence>
<dbReference type="Gene3D" id="2.60.120.260">
    <property type="entry name" value="Galactose-binding domain-like"/>
    <property type="match status" value="1"/>
</dbReference>
<proteinExistence type="predicted"/>
<evidence type="ECO:0008006" key="3">
    <source>
        <dbReference type="Google" id="ProtNLM"/>
    </source>
</evidence>
<sequence length="639" mass="71896">MASSSSCYSHAKEAFVDLSSKGYRPLLRHLPDHCFRDVHWTYKRPARAKIEFNGDARGHGWELGRTDQSPEWLQIHIGDVNVSDFSFHKALFCAGSASRASCVARVRIQAAHVDDRRRHNWNMGTTQEAEMELSPAKERPGDEGALWRVFDLPNEFRGNAIRISVETSCECALKIEVFYKPTVPSCYLSALQASDDLCWKGCRAVIRDLPDASFRASSRYESGYHFDGPRAKIIPKEGQIHCDGTGWEWEWSYQAPHWLQVSLGRVVQVSALLFGAGAHLHVRAHAVPRVKFQMATLVPGQEWDRERVVDEAEIEIYSSEERPYEEGTCWRVFDLPRVFRGNEVRMLVERDCTCALKFELFERPTDGMLSSNDASEKPTGAIGAILSARHASGLTDERPTYKPLRDFVRDFVRRKTCSEYLLQDARPAFCRLQPGSERWLQKVCDEAAMVTQSKLGAGVQAPGDDPAHAFAIVCYTLDMDQFGAAKGENFFAVYNKILQERNSELLEMVAGYSHFFLGGLHALPPLPEQTLYRGLPTDLLPLIMKHYETGVQIHWSGITSTSTSREVALKFAGSKGILMAITAISARSIQDLSVFGELEREALLLPNWNGFVARGPTEGADGLWTVDIVEIRHKAKYVF</sequence>
<dbReference type="SUPFAM" id="SSF56399">
    <property type="entry name" value="ADP-ribosylation"/>
    <property type="match status" value="1"/>
</dbReference>
<protein>
    <recommendedName>
        <fullName evidence="3">Mono(ADP-ribosyl)transferase</fullName>
    </recommendedName>
</protein>
<gene>
    <name evidence="1" type="ORF">SNAT2548_LOCUS20725</name>
</gene>
<dbReference type="AlphaFoldDB" id="A0A812QEY7"/>
<dbReference type="Gene3D" id="3.90.176.10">
    <property type="entry name" value="Toxin ADP-ribosyltransferase, Chain A, domain 1"/>
    <property type="match status" value="1"/>
</dbReference>
<accession>A0A812QEY7</accession>